<dbReference type="InterPro" id="IPR008271">
    <property type="entry name" value="Ser/Thr_kinase_AS"/>
</dbReference>
<dbReference type="EMBL" id="PGGS01001293">
    <property type="protein sequence ID" value="PNH00582.1"/>
    <property type="molecule type" value="Genomic_DNA"/>
</dbReference>
<dbReference type="GO" id="GO:0004672">
    <property type="term" value="F:protein kinase activity"/>
    <property type="evidence" value="ECO:0007669"/>
    <property type="project" value="InterPro"/>
</dbReference>
<dbReference type="Gene3D" id="1.10.510.10">
    <property type="entry name" value="Transferase(Phosphotransferase) domain 1"/>
    <property type="match status" value="1"/>
</dbReference>
<name>A0A2J7ZJZ9_9CHLO</name>
<sequence>MPAFMCMDSIDKHVCKNVTQALQSYKPERRAFRDLVNRGWTFTGTLGVYLSILSNDDLYDSTQYIPVNDASNSVIAWFVMGPGIGDLSPLDPGGHLFRKPGDVLYHRHVFDDANNLAADLVALRPMDGDINRLTDLTAQELLLLTKNALTVLYIIHEEKYMHLDIKPPNILYTNRKVFPKFSRIFRKTRGSELCTEAMRALFYAKRKEFNLQDPRLTDAERKLFYDLMYSLIFYSDKEMGVVPDKLNPAIKTFSTTFDAALVVCALSRSGCADINEVGEA</sequence>
<evidence type="ECO:0000313" key="1">
    <source>
        <dbReference type="EMBL" id="PNH00582.1"/>
    </source>
</evidence>
<dbReference type="SUPFAM" id="SSF56112">
    <property type="entry name" value="Protein kinase-like (PK-like)"/>
    <property type="match status" value="1"/>
</dbReference>
<gene>
    <name evidence="1" type="ORF">TSOC_013590</name>
</gene>
<reference evidence="1 2" key="1">
    <citation type="journal article" date="2017" name="Mol. Biol. Evol.">
        <title>The 4-celled Tetrabaena socialis nuclear genome reveals the essential components for genetic control of cell number at the origin of multicellularity in the volvocine lineage.</title>
        <authorList>
            <person name="Featherston J."/>
            <person name="Arakaki Y."/>
            <person name="Hanschen E.R."/>
            <person name="Ferris P.J."/>
            <person name="Michod R.E."/>
            <person name="Olson B.J.S.C."/>
            <person name="Nozaki H."/>
            <person name="Durand P.M."/>
        </authorList>
    </citation>
    <scope>NUCLEOTIDE SEQUENCE [LARGE SCALE GENOMIC DNA]</scope>
    <source>
        <strain evidence="1 2">NIES-571</strain>
    </source>
</reference>
<dbReference type="Proteomes" id="UP000236333">
    <property type="component" value="Unassembled WGS sequence"/>
</dbReference>
<accession>A0A2J7ZJZ9</accession>
<organism evidence="1 2">
    <name type="scientific">Tetrabaena socialis</name>
    <dbReference type="NCBI Taxonomy" id="47790"/>
    <lineage>
        <taxon>Eukaryota</taxon>
        <taxon>Viridiplantae</taxon>
        <taxon>Chlorophyta</taxon>
        <taxon>core chlorophytes</taxon>
        <taxon>Chlorophyceae</taxon>
        <taxon>CS clade</taxon>
        <taxon>Chlamydomonadales</taxon>
        <taxon>Tetrabaenaceae</taxon>
        <taxon>Tetrabaena</taxon>
    </lineage>
</organism>
<dbReference type="InterPro" id="IPR011009">
    <property type="entry name" value="Kinase-like_dom_sf"/>
</dbReference>
<comment type="caution">
    <text evidence="1">The sequence shown here is derived from an EMBL/GenBank/DDBJ whole genome shotgun (WGS) entry which is preliminary data.</text>
</comment>
<protein>
    <recommendedName>
        <fullName evidence="3">Protein kinase domain-containing protein</fullName>
    </recommendedName>
</protein>
<evidence type="ECO:0000313" key="2">
    <source>
        <dbReference type="Proteomes" id="UP000236333"/>
    </source>
</evidence>
<proteinExistence type="predicted"/>
<evidence type="ECO:0008006" key="3">
    <source>
        <dbReference type="Google" id="ProtNLM"/>
    </source>
</evidence>
<dbReference type="AlphaFoldDB" id="A0A2J7ZJZ9"/>
<keyword evidence="2" id="KW-1185">Reference proteome</keyword>
<dbReference type="PROSITE" id="PS00108">
    <property type="entry name" value="PROTEIN_KINASE_ST"/>
    <property type="match status" value="1"/>
</dbReference>